<dbReference type="InterPro" id="IPR011990">
    <property type="entry name" value="TPR-like_helical_dom_sf"/>
</dbReference>
<dbReference type="PANTHER" id="PTHR22726">
    <property type="entry name" value="METALLOENDOPEPTIDASE OMA1"/>
    <property type="match status" value="1"/>
</dbReference>
<keyword evidence="4 6" id="KW-0862">Zinc</keyword>
<evidence type="ECO:0000313" key="10">
    <source>
        <dbReference type="Proteomes" id="UP000029393"/>
    </source>
</evidence>
<comment type="caution">
    <text evidence="9">The sequence shown here is derived from an EMBL/GenBank/DDBJ whole genome shotgun (WGS) entry which is preliminary data.</text>
</comment>
<keyword evidence="10" id="KW-1185">Reference proteome</keyword>
<accession>A0A091BM89</accession>
<evidence type="ECO:0000256" key="5">
    <source>
        <dbReference type="ARBA" id="ARBA00023049"/>
    </source>
</evidence>
<evidence type="ECO:0000256" key="1">
    <source>
        <dbReference type="ARBA" id="ARBA00022670"/>
    </source>
</evidence>
<dbReference type="Pfam" id="PF01435">
    <property type="entry name" value="Peptidase_M48"/>
    <property type="match status" value="1"/>
</dbReference>
<dbReference type="InterPro" id="IPR001915">
    <property type="entry name" value="Peptidase_M48"/>
</dbReference>
<dbReference type="AlphaFoldDB" id="A0A091BM89"/>
<evidence type="ECO:0000256" key="4">
    <source>
        <dbReference type="ARBA" id="ARBA00022833"/>
    </source>
</evidence>
<dbReference type="GO" id="GO:0046872">
    <property type="term" value="F:metal ion binding"/>
    <property type="evidence" value="ECO:0007669"/>
    <property type="project" value="UniProtKB-KW"/>
</dbReference>
<dbReference type="Gene3D" id="3.30.2010.10">
    <property type="entry name" value="Metalloproteases ('zincins'), catalytic domain"/>
    <property type="match status" value="1"/>
</dbReference>
<dbReference type="CDD" id="cd07324">
    <property type="entry name" value="M48C_Oma1-like"/>
    <property type="match status" value="1"/>
</dbReference>
<evidence type="ECO:0000256" key="2">
    <source>
        <dbReference type="ARBA" id="ARBA00022723"/>
    </source>
</evidence>
<keyword evidence="1 6" id="KW-0645">Protease</keyword>
<dbReference type="GO" id="GO:0004222">
    <property type="term" value="F:metalloendopeptidase activity"/>
    <property type="evidence" value="ECO:0007669"/>
    <property type="project" value="InterPro"/>
</dbReference>
<evidence type="ECO:0000256" key="7">
    <source>
        <dbReference type="SAM" id="SignalP"/>
    </source>
</evidence>
<reference evidence="9 10" key="1">
    <citation type="submission" date="2013-09" db="EMBL/GenBank/DDBJ databases">
        <title>Genome sequencing of Arenimonas metalli.</title>
        <authorList>
            <person name="Chen F."/>
            <person name="Wang G."/>
        </authorList>
    </citation>
    <scope>NUCLEOTIDE SEQUENCE [LARGE SCALE GENOMIC DNA]</scope>
    <source>
        <strain evidence="9 10">CF5-1</strain>
    </source>
</reference>
<evidence type="ECO:0000313" key="9">
    <source>
        <dbReference type="EMBL" id="KFN45420.1"/>
    </source>
</evidence>
<dbReference type="PATRIC" id="fig|1384056.3.peg.1901"/>
<keyword evidence="5 6" id="KW-0482">Metalloprotease</keyword>
<proteinExistence type="inferred from homology"/>
<comment type="similarity">
    <text evidence="6">Belongs to the peptidase M48 family.</text>
</comment>
<feature type="domain" description="Peptidase M48" evidence="8">
    <location>
        <begin position="61"/>
        <end position="243"/>
    </location>
</feature>
<dbReference type="eggNOG" id="COG4783">
    <property type="taxonomic scope" value="Bacteria"/>
</dbReference>
<dbReference type="GO" id="GO:0016020">
    <property type="term" value="C:membrane"/>
    <property type="evidence" value="ECO:0007669"/>
    <property type="project" value="TreeGrafter"/>
</dbReference>
<evidence type="ECO:0000259" key="8">
    <source>
        <dbReference type="Pfam" id="PF01435"/>
    </source>
</evidence>
<feature type="signal peptide" evidence="7">
    <location>
        <begin position="1"/>
        <end position="21"/>
    </location>
</feature>
<sequence length="388" mass="42762">MKPRPALLLAALLALAAPATADVDPARPGQRPPAGSDEDELWYAMDRAERDLQQHPSLVRDPALNAYVRGVACRVAADHCGDMRVYIVEQPWFNASMSPNGMMIVWTGALLRFQDEAELALVLGHEFAHFRQRHSIQQWRRAKRSAAFLGSFGLLAWGGGAGAAGYLANIVGAASLYQFSRDAEREADRIGFAVATGQGYDAHAGARLWQRMKDEEDARRYGKPVPVFASHPKTAERLEDVRSAADASGQSSGESGREAYRLAVRPFLAHWLELELSRRMYDSSVRVITDLRKHAEPELQATYAFYEGEAYRRRGDEGDLARAHALYAEAIALPVPPAAAYREHGLALRDAGRRTDAAAALQRYLELAPAAEDAAFIRHYLAELEASP</sequence>
<dbReference type="OrthoDB" id="9810445at2"/>
<dbReference type="STRING" id="1384056.N787_12875"/>
<organism evidence="9 10">
    <name type="scientific">Arenimonas metalli CF5-1</name>
    <dbReference type="NCBI Taxonomy" id="1384056"/>
    <lineage>
        <taxon>Bacteria</taxon>
        <taxon>Pseudomonadati</taxon>
        <taxon>Pseudomonadota</taxon>
        <taxon>Gammaproteobacteria</taxon>
        <taxon>Lysobacterales</taxon>
        <taxon>Lysobacteraceae</taxon>
        <taxon>Arenimonas</taxon>
    </lineage>
</organism>
<name>A0A091BM89_9GAMM</name>
<keyword evidence="7" id="KW-0732">Signal</keyword>
<dbReference type="SUPFAM" id="SSF48452">
    <property type="entry name" value="TPR-like"/>
    <property type="match status" value="1"/>
</dbReference>
<dbReference type="PANTHER" id="PTHR22726:SF1">
    <property type="entry name" value="METALLOENDOPEPTIDASE OMA1, MITOCHONDRIAL"/>
    <property type="match status" value="1"/>
</dbReference>
<dbReference type="Proteomes" id="UP000029393">
    <property type="component" value="Unassembled WGS sequence"/>
</dbReference>
<dbReference type="EMBL" id="AVCK01000029">
    <property type="protein sequence ID" value="KFN45420.1"/>
    <property type="molecule type" value="Genomic_DNA"/>
</dbReference>
<feature type="chain" id="PRO_5001871381" description="Peptidase M48 domain-containing protein" evidence="7">
    <location>
        <begin position="22"/>
        <end position="388"/>
    </location>
</feature>
<keyword evidence="3 6" id="KW-0378">Hydrolase</keyword>
<evidence type="ECO:0000256" key="6">
    <source>
        <dbReference type="RuleBase" id="RU003983"/>
    </source>
</evidence>
<dbReference type="GO" id="GO:0051603">
    <property type="term" value="P:proteolysis involved in protein catabolic process"/>
    <property type="evidence" value="ECO:0007669"/>
    <property type="project" value="TreeGrafter"/>
</dbReference>
<keyword evidence="2" id="KW-0479">Metal-binding</keyword>
<evidence type="ECO:0000256" key="3">
    <source>
        <dbReference type="ARBA" id="ARBA00022801"/>
    </source>
</evidence>
<gene>
    <name evidence="9" type="ORF">N787_12875</name>
</gene>
<comment type="cofactor">
    <cofactor evidence="6">
        <name>Zn(2+)</name>
        <dbReference type="ChEBI" id="CHEBI:29105"/>
    </cofactor>
    <text evidence="6">Binds 1 zinc ion per subunit.</text>
</comment>
<dbReference type="RefSeq" id="WP_052575349.1">
    <property type="nucleotide sequence ID" value="NZ_AVCK01000029.1"/>
</dbReference>
<protein>
    <recommendedName>
        <fullName evidence="8">Peptidase M48 domain-containing protein</fullName>
    </recommendedName>
</protein>
<dbReference type="InterPro" id="IPR051156">
    <property type="entry name" value="Mito/Outer_Membr_Metalloprot"/>
</dbReference>